<dbReference type="InterPro" id="IPR029063">
    <property type="entry name" value="SAM-dependent_MTases_sf"/>
</dbReference>
<dbReference type="OrthoDB" id="9801363at2"/>
<accession>A0A1H0LDA8</accession>
<dbReference type="Pfam" id="PF13649">
    <property type="entry name" value="Methyltransf_25"/>
    <property type="match status" value="1"/>
</dbReference>
<evidence type="ECO:0000259" key="2">
    <source>
        <dbReference type="Pfam" id="PF21320"/>
    </source>
</evidence>
<dbReference type="AlphaFoldDB" id="A0A1H0LDA8"/>
<dbReference type="InterPro" id="IPR036390">
    <property type="entry name" value="WH_DNA-bd_sf"/>
</dbReference>
<evidence type="ECO:0000259" key="1">
    <source>
        <dbReference type="Pfam" id="PF13649"/>
    </source>
</evidence>
<dbReference type="SUPFAM" id="SSF46785">
    <property type="entry name" value="Winged helix' DNA-binding domain"/>
    <property type="match status" value="1"/>
</dbReference>
<dbReference type="Pfam" id="PF21320">
    <property type="entry name" value="WHD_Rv2258c"/>
    <property type="match status" value="1"/>
</dbReference>
<keyword evidence="4" id="KW-1185">Reference proteome</keyword>
<sequence>MPEPTTDELAERIFGALLGTVDILSIFLGDRLGWYRSLVTDGPATAPQLAERTATHPRYAREWLEQQAVTGFLRLDHPADDPDSRVYAIPAATAEVMTDQSSLSYLAPFGRMFAAVGPQLPQLLEAYRTGGGVSWDQLGTDARESQADGNRPWYQHRLADALAGVPRVHEALSVPGAVLADIGCGGGWSSIALARAYPEARVEGFDIDAPSVAMATTNAEREGVADRVGFTAGDAAGMPPGRFAAAFAFECVHDMPRPVEVLAAARASLAPGGFVVVMDEAVADEFAPDGDELERVMYGFSLLVCLPDGLSAPGSVGTGTVMRPATLRRYAQEAGFAGFEVLPIEDFGFWRFYLLS</sequence>
<dbReference type="PANTHER" id="PTHR45128:SF2">
    <property type="entry name" value="METHYLTRANSFERASE DOMAIN-CONTAINING PROTEIN"/>
    <property type="match status" value="1"/>
</dbReference>
<dbReference type="InterPro" id="IPR053173">
    <property type="entry name" value="SAM-binding_MTase"/>
</dbReference>
<dbReference type="Proteomes" id="UP000199077">
    <property type="component" value="Chromosome I"/>
</dbReference>
<dbReference type="SUPFAM" id="SSF53335">
    <property type="entry name" value="S-adenosyl-L-methionine-dependent methyltransferases"/>
    <property type="match status" value="1"/>
</dbReference>
<dbReference type="EMBL" id="LT629711">
    <property type="protein sequence ID" value="SDO66168.1"/>
    <property type="molecule type" value="Genomic_DNA"/>
</dbReference>
<dbReference type="InterPro" id="IPR048711">
    <property type="entry name" value="WHD_Rv2258c"/>
</dbReference>
<feature type="domain" description="S-adenosylmethionine-dependent methyltransferase Rv2258c-like winged HTH" evidence="2">
    <location>
        <begin position="25"/>
        <end position="98"/>
    </location>
</feature>
<keyword evidence="3" id="KW-0489">Methyltransferase</keyword>
<dbReference type="CDD" id="cd02440">
    <property type="entry name" value="AdoMet_MTases"/>
    <property type="match status" value="1"/>
</dbReference>
<dbReference type="GO" id="GO:0032259">
    <property type="term" value="P:methylation"/>
    <property type="evidence" value="ECO:0007669"/>
    <property type="project" value="UniProtKB-KW"/>
</dbReference>
<dbReference type="Gene3D" id="3.40.50.150">
    <property type="entry name" value="Vaccinia Virus protein VP39"/>
    <property type="match status" value="1"/>
</dbReference>
<organism evidence="3 4">
    <name type="scientific">Pedococcus dokdonensis</name>
    <dbReference type="NCBI Taxonomy" id="443156"/>
    <lineage>
        <taxon>Bacteria</taxon>
        <taxon>Bacillati</taxon>
        <taxon>Actinomycetota</taxon>
        <taxon>Actinomycetes</taxon>
        <taxon>Micrococcales</taxon>
        <taxon>Intrasporangiaceae</taxon>
        <taxon>Pedococcus</taxon>
    </lineage>
</organism>
<gene>
    <name evidence="3" type="ORF">SAMN04489867_0266</name>
</gene>
<dbReference type="InterPro" id="IPR041698">
    <property type="entry name" value="Methyltransf_25"/>
</dbReference>
<protein>
    <submittedName>
        <fullName evidence="3">Methyltransferase domain-containing protein</fullName>
    </submittedName>
</protein>
<dbReference type="PANTHER" id="PTHR45128">
    <property type="entry name" value="METHYLTRANSFERASE TYPE 11"/>
    <property type="match status" value="1"/>
</dbReference>
<proteinExistence type="predicted"/>
<evidence type="ECO:0000313" key="3">
    <source>
        <dbReference type="EMBL" id="SDO66168.1"/>
    </source>
</evidence>
<dbReference type="GO" id="GO:0008168">
    <property type="term" value="F:methyltransferase activity"/>
    <property type="evidence" value="ECO:0007669"/>
    <property type="project" value="UniProtKB-KW"/>
</dbReference>
<feature type="domain" description="Methyltransferase" evidence="1">
    <location>
        <begin position="181"/>
        <end position="273"/>
    </location>
</feature>
<dbReference type="RefSeq" id="WP_091780471.1">
    <property type="nucleotide sequence ID" value="NZ_LT629711.1"/>
</dbReference>
<dbReference type="STRING" id="443156.SAMN04489867_0266"/>
<evidence type="ECO:0000313" key="4">
    <source>
        <dbReference type="Proteomes" id="UP000199077"/>
    </source>
</evidence>
<name>A0A1H0LDA8_9MICO</name>
<reference evidence="4" key="1">
    <citation type="submission" date="2016-10" db="EMBL/GenBank/DDBJ databases">
        <authorList>
            <person name="Varghese N."/>
            <person name="Submissions S."/>
        </authorList>
    </citation>
    <scope>NUCLEOTIDE SEQUENCE [LARGE SCALE GENOMIC DNA]</scope>
    <source>
        <strain evidence="4">DSM 22329</strain>
    </source>
</reference>
<keyword evidence="3" id="KW-0808">Transferase</keyword>